<reference evidence="1 2" key="1">
    <citation type="journal article" date="2020" name="ISME J.">
        <title>Uncovering the hidden diversity of litter-decomposition mechanisms in mushroom-forming fungi.</title>
        <authorList>
            <person name="Floudas D."/>
            <person name="Bentzer J."/>
            <person name="Ahren D."/>
            <person name="Johansson T."/>
            <person name="Persson P."/>
            <person name="Tunlid A."/>
        </authorList>
    </citation>
    <scope>NUCLEOTIDE SEQUENCE [LARGE SCALE GENOMIC DNA]</scope>
    <source>
        <strain evidence="1 2">CBS 175.51</strain>
    </source>
</reference>
<dbReference type="AlphaFoldDB" id="A0A8H5EVN2"/>
<accession>A0A8H5EVN2</accession>
<keyword evidence="2" id="KW-1185">Reference proteome</keyword>
<evidence type="ECO:0000313" key="1">
    <source>
        <dbReference type="EMBL" id="KAF5314099.1"/>
    </source>
</evidence>
<sequence>MPGLALANDLIRRDEDMHIDFACALFRHIRSPPTSSSILETVNEAVDVETEFAIDMLSMQGHDIPLQGLHQYISLVEEDAGNRRRSRSRGYDTALYPPK</sequence>
<dbReference type="InterPro" id="IPR012348">
    <property type="entry name" value="RNR-like"/>
</dbReference>
<dbReference type="Gene3D" id="1.10.620.20">
    <property type="entry name" value="Ribonucleotide Reductase, subunit A"/>
    <property type="match status" value="1"/>
</dbReference>
<comment type="caution">
    <text evidence="1">The sequence shown here is derived from an EMBL/GenBank/DDBJ whole genome shotgun (WGS) entry which is preliminary data.</text>
</comment>
<dbReference type="InterPro" id="IPR000358">
    <property type="entry name" value="RNR_small_fam"/>
</dbReference>
<evidence type="ECO:0000313" key="2">
    <source>
        <dbReference type="Proteomes" id="UP000541558"/>
    </source>
</evidence>
<protein>
    <submittedName>
        <fullName evidence="1">Uncharacterized protein</fullName>
    </submittedName>
</protein>
<dbReference type="Proteomes" id="UP000541558">
    <property type="component" value="Unassembled WGS sequence"/>
</dbReference>
<dbReference type="OrthoDB" id="1936108at2759"/>
<dbReference type="EMBL" id="JAACJK010000222">
    <property type="protein sequence ID" value="KAF5314099.1"/>
    <property type="molecule type" value="Genomic_DNA"/>
</dbReference>
<proteinExistence type="predicted"/>
<name>A0A8H5EVN2_9AGAR</name>
<dbReference type="GO" id="GO:0016491">
    <property type="term" value="F:oxidoreductase activity"/>
    <property type="evidence" value="ECO:0007669"/>
    <property type="project" value="InterPro"/>
</dbReference>
<dbReference type="InterPro" id="IPR009078">
    <property type="entry name" value="Ferritin-like_SF"/>
</dbReference>
<dbReference type="GO" id="GO:0009263">
    <property type="term" value="P:deoxyribonucleotide biosynthetic process"/>
    <property type="evidence" value="ECO:0007669"/>
    <property type="project" value="InterPro"/>
</dbReference>
<dbReference type="SUPFAM" id="SSF47240">
    <property type="entry name" value="Ferritin-like"/>
    <property type="match status" value="1"/>
</dbReference>
<gene>
    <name evidence="1" type="ORF">D9611_006990</name>
</gene>
<organism evidence="1 2">
    <name type="scientific">Ephemerocybe angulata</name>
    <dbReference type="NCBI Taxonomy" id="980116"/>
    <lineage>
        <taxon>Eukaryota</taxon>
        <taxon>Fungi</taxon>
        <taxon>Dikarya</taxon>
        <taxon>Basidiomycota</taxon>
        <taxon>Agaricomycotina</taxon>
        <taxon>Agaricomycetes</taxon>
        <taxon>Agaricomycetidae</taxon>
        <taxon>Agaricales</taxon>
        <taxon>Agaricineae</taxon>
        <taxon>Psathyrellaceae</taxon>
        <taxon>Ephemerocybe</taxon>
    </lineage>
</organism>
<dbReference type="Pfam" id="PF00268">
    <property type="entry name" value="Ribonuc_red_sm"/>
    <property type="match status" value="1"/>
</dbReference>